<organism evidence="10 11">
    <name type="scientific">Tepidicaulis marinus</name>
    <dbReference type="NCBI Taxonomy" id="1333998"/>
    <lineage>
        <taxon>Bacteria</taxon>
        <taxon>Pseudomonadati</taxon>
        <taxon>Pseudomonadota</taxon>
        <taxon>Alphaproteobacteria</taxon>
        <taxon>Hyphomicrobiales</taxon>
        <taxon>Parvibaculaceae</taxon>
        <taxon>Tepidicaulis</taxon>
    </lineage>
</organism>
<feature type="active site" description="Proton donor/acceptor" evidence="7">
    <location>
        <position position="333"/>
    </location>
</feature>
<dbReference type="InterPro" id="IPR036366">
    <property type="entry name" value="PGBDSf"/>
</dbReference>
<dbReference type="EMBL" id="BBIO01000002">
    <property type="protein sequence ID" value="GAK44121.1"/>
    <property type="molecule type" value="Genomic_DNA"/>
</dbReference>
<dbReference type="GO" id="GO:0009252">
    <property type="term" value="P:peptidoglycan biosynthetic process"/>
    <property type="evidence" value="ECO:0007669"/>
    <property type="project" value="UniProtKB-UniPathway"/>
</dbReference>
<keyword evidence="6 7" id="KW-0961">Cell wall biogenesis/degradation</keyword>
<dbReference type="GO" id="GO:0008360">
    <property type="term" value="P:regulation of cell shape"/>
    <property type="evidence" value="ECO:0007669"/>
    <property type="project" value="UniProtKB-UniRule"/>
</dbReference>
<dbReference type="SUPFAM" id="SSF141523">
    <property type="entry name" value="L,D-transpeptidase catalytic domain-like"/>
    <property type="match status" value="1"/>
</dbReference>
<evidence type="ECO:0000313" key="11">
    <source>
        <dbReference type="Proteomes" id="UP000028702"/>
    </source>
</evidence>
<evidence type="ECO:0000256" key="8">
    <source>
        <dbReference type="SAM" id="SignalP"/>
    </source>
</evidence>
<keyword evidence="8" id="KW-0732">Signal</keyword>
<dbReference type="GO" id="GO:0071555">
    <property type="term" value="P:cell wall organization"/>
    <property type="evidence" value="ECO:0007669"/>
    <property type="project" value="UniProtKB-UniRule"/>
</dbReference>
<keyword evidence="11" id="KW-1185">Reference proteome</keyword>
<evidence type="ECO:0000256" key="1">
    <source>
        <dbReference type="ARBA" id="ARBA00004752"/>
    </source>
</evidence>
<gene>
    <name evidence="10" type="ORF">M2A_0620</name>
</gene>
<dbReference type="InterPro" id="IPR036365">
    <property type="entry name" value="PGBD-like_sf"/>
</dbReference>
<keyword evidence="5 7" id="KW-0573">Peptidoglycan synthesis</keyword>
<feature type="signal peptide" evidence="8">
    <location>
        <begin position="1"/>
        <end position="39"/>
    </location>
</feature>
<keyword evidence="4 7" id="KW-0133">Cell shape</keyword>
<dbReference type="InterPro" id="IPR038063">
    <property type="entry name" value="Transpep_catalytic_dom"/>
</dbReference>
<dbReference type="Pfam" id="PF01471">
    <property type="entry name" value="PG_binding_1"/>
    <property type="match status" value="1"/>
</dbReference>
<evidence type="ECO:0000256" key="3">
    <source>
        <dbReference type="ARBA" id="ARBA00022679"/>
    </source>
</evidence>
<comment type="pathway">
    <text evidence="1 7">Cell wall biogenesis; peptidoglycan biosynthesis.</text>
</comment>
<feature type="active site" description="Nucleophile" evidence="7">
    <location>
        <position position="352"/>
    </location>
</feature>
<dbReference type="InterPro" id="IPR005490">
    <property type="entry name" value="LD_TPept_cat_dom"/>
</dbReference>
<evidence type="ECO:0000256" key="5">
    <source>
        <dbReference type="ARBA" id="ARBA00022984"/>
    </source>
</evidence>
<dbReference type="GO" id="GO:0016740">
    <property type="term" value="F:transferase activity"/>
    <property type="evidence" value="ECO:0007669"/>
    <property type="project" value="UniProtKB-KW"/>
</dbReference>
<dbReference type="STRING" id="1333998.M2A_0620"/>
<dbReference type="UniPathway" id="UPA00219"/>
<dbReference type="SUPFAM" id="SSF47090">
    <property type="entry name" value="PGBD-like"/>
    <property type="match status" value="1"/>
</dbReference>
<dbReference type="RefSeq" id="WP_081875349.1">
    <property type="nucleotide sequence ID" value="NZ_BBIO01000002.1"/>
</dbReference>
<dbReference type="Gene3D" id="1.10.101.10">
    <property type="entry name" value="PGBD-like superfamily/PGBD"/>
    <property type="match status" value="1"/>
</dbReference>
<evidence type="ECO:0000313" key="10">
    <source>
        <dbReference type="EMBL" id="GAK44121.1"/>
    </source>
</evidence>
<comment type="caution">
    <text evidence="10">The sequence shown here is derived from an EMBL/GenBank/DDBJ whole genome shotgun (WGS) entry which is preliminary data.</text>
</comment>
<protein>
    <submittedName>
        <fullName evidence="10">Peptidoglycan-binding domain-containing protein</fullName>
    </submittedName>
</protein>
<dbReference type="GO" id="GO:0004180">
    <property type="term" value="F:carboxypeptidase activity"/>
    <property type="evidence" value="ECO:0007669"/>
    <property type="project" value="UniProtKB-ARBA"/>
</dbReference>
<dbReference type="InterPro" id="IPR002477">
    <property type="entry name" value="Peptidoglycan-bd-like"/>
</dbReference>
<keyword evidence="3" id="KW-0808">Transferase</keyword>
<reference evidence="10 11" key="1">
    <citation type="submission" date="2014-07" db="EMBL/GenBank/DDBJ databases">
        <title>Tepidicaulis marinum gen. nov., sp. nov., a novel marine bacterium denitrifying nitrate to nitrous oxide strictly under microaerobic conditions.</title>
        <authorList>
            <person name="Takeuchi M."/>
            <person name="Yamagishi T."/>
            <person name="Kamagata Y."/>
            <person name="Oshima K."/>
            <person name="Hattori M."/>
            <person name="Katayama T."/>
            <person name="Hanada S."/>
            <person name="Tamaki H."/>
            <person name="Marumo K."/>
            <person name="Maeda H."/>
            <person name="Nedachi M."/>
            <person name="Iwasaki W."/>
            <person name="Suwa Y."/>
            <person name="Sakata S."/>
        </authorList>
    </citation>
    <scope>NUCLEOTIDE SEQUENCE [LARGE SCALE GENOMIC DNA]</scope>
    <source>
        <strain evidence="10 11">MA2</strain>
    </source>
</reference>
<evidence type="ECO:0000256" key="2">
    <source>
        <dbReference type="ARBA" id="ARBA00005992"/>
    </source>
</evidence>
<dbReference type="PANTHER" id="PTHR41533:SF1">
    <property type="entry name" value="L,D-TRANSPEPTIDASE YCBB-RELATED"/>
    <property type="match status" value="1"/>
</dbReference>
<evidence type="ECO:0000256" key="6">
    <source>
        <dbReference type="ARBA" id="ARBA00023316"/>
    </source>
</evidence>
<dbReference type="Proteomes" id="UP000028702">
    <property type="component" value="Unassembled WGS sequence"/>
</dbReference>
<evidence type="ECO:0000256" key="4">
    <source>
        <dbReference type="ARBA" id="ARBA00022960"/>
    </source>
</evidence>
<sequence length="432" mass="48491">MKDLGAWGHKRQGAARFSARVAILLCAAAFSFASLPAKAANEAFDPWKLQWVDPWATSSQAEVTESRVSRSTIPTLGDAGFWPLLRAMSMYEQIQEWGGWKPIPNGEKIEKGMRDPRLALIRERLVATGDLAASGGDPNVYDESVFDAVRRFQSRHGLTPDGIIGTRTLAAMNVPVETRIKQLAVNLKRLNEQSATLGRRYVFVNIAGQEVEAVSDGRVELRRRVIVGKTDRQTPEYESKITFIAFNPYWNVPQSIAKKDIIPKAIRDPGYLKRMGIRVLSDYGPNPRELNPYNVDWSSPAAERLRLRQDPSRRNSLGTVKIHFPNPHAVYLHDTPSKSLFGRNARAYSSGCVRVDKVHDLVAWLLEETEGWDRRKVDSTVASGNRMDVALGEPVPVYLLYLTAWVSADGVVNFRDDIYSLDKRVRTTSLTE</sequence>
<accession>A0A081B7V3</accession>
<dbReference type="CDD" id="cd16913">
    <property type="entry name" value="YkuD_like"/>
    <property type="match status" value="1"/>
</dbReference>
<evidence type="ECO:0000259" key="9">
    <source>
        <dbReference type="PROSITE" id="PS52029"/>
    </source>
</evidence>
<dbReference type="Gene3D" id="2.40.440.10">
    <property type="entry name" value="L,D-transpeptidase catalytic domain-like"/>
    <property type="match status" value="1"/>
</dbReference>
<dbReference type="InterPro" id="IPR052905">
    <property type="entry name" value="LD-transpeptidase_YkuD-like"/>
</dbReference>
<dbReference type="Pfam" id="PF03734">
    <property type="entry name" value="YkuD"/>
    <property type="match status" value="1"/>
</dbReference>
<proteinExistence type="inferred from homology"/>
<dbReference type="PANTHER" id="PTHR41533">
    <property type="entry name" value="L,D-TRANSPEPTIDASE HI_1667-RELATED"/>
    <property type="match status" value="1"/>
</dbReference>
<dbReference type="eggNOG" id="COG2989">
    <property type="taxonomic scope" value="Bacteria"/>
</dbReference>
<feature type="chain" id="PRO_5001754861" evidence="8">
    <location>
        <begin position="40"/>
        <end position="432"/>
    </location>
</feature>
<name>A0A081B7V3_9HYPH</name>
<evidence type="ECO:0000256" key="7">
    <source>
        <dbReference type="PROSITE-ProRule" id="PRU01373"/>
    </source>
</evidence>
<dbReference type="AlphaFoldDB" id="A0A081B7V3"/>
<comment type="similarity">
    <text evidence="2">Belongs to the YkuD family.</text>
</comment>
<dbReference type="PROSITE" id="PS52029">
    <property type="entry name" value="LD_TPASE"/>
    <property type="match status" value="1"/>
</dbReference>
<feature type="domain" description="L,D-TPase catalytic" evidence="9">
    <location>
        <begin position="200"/>
        <end position="390"/>
    </location>
</feature>